<evidence type="ECO:0000313" key="8">
    <source>
        <dbReference type="Proteomes" id="UP000640052"/>
    </source>
</evidence>
<dbReference type="InterPro" id="IPR027417">
    <property type="entry name" value="P-loop_NTPase"/>
</dbReference>
<evidence type="ECO:0000313" key="7">
    <source>
        <dbReference type="EMBL" id="GIH29140.1"/>
    </source>
</evidence>
<feature type="domain" description="ABC transporter" evidence="6">
    <location>
        <begin position="24"/>
        <end position="258"/>
    </location>
</feature>
<dbReference type="EMBL" id="BOOA01000110">
    <property type="protein sequence ID" value="GIH29140.1"/>
    <property type="molecule type" value="Genomic_DNA"/>
</dbReference>
<dbReference type="AlphaFoldDB" id="A0A919QMT2"/>
<dbReference type="GO" id="GO:0016887">
    <property type="term" value="F:ATP hydrolysis activity"/>
    <property type="evidence" value="ECO:0007669"/>
    <property type="project" value="InterPro"/>
</dbReference>
<dbReference type="Pfam" id="PF00005">
    <property type="entry name" value="ABC_tran"/>
    <property type="match status" value="1"/>
</dbReference>
<evidence type="ECO:0000256" key="1">
    <source>
        <dbReference type="ARBA" id="ARBA00005417"/>
    </source>
</evidence>
<dbReference type="InterPro" id="IPR003593">
    <property type="entry name" value="AAA+_ATPase"/>
</dbReference>
<dbReference type="CDD" id="cd03235">
    <property type="entry name" value="ABC_Metallic_Cations"/>
    <property type="match status" value="1"/>
</dbReference>
<feature type="region of interest" description="Disordered" evidence="5">
    <location>
        <begin position="257"/>
        <end position="291"/>
    </location>
</feature>
<dbReference type="PANTHER" id="PTHR42734">
    <property type="entry name" value="METAL TRANSPORT SYSTEM ATP-BINDING PROTEIN TM_0124-RELATED"/>
    <property type="match status" value="1"/>
</dbReference>
<dbReference type="InterPro" id="IPR017871">
    <property type="entry name" value="ABC_transporter-like_CS"/>
</dbReference>
<proteinExistence type="inferred from homology"/>
<keyword evidence="3" id="KW-0547">Nucleotide-binding</keyword>
<dbReference type="SMART" id="SM00382">
    <property type="entry name" value="AAA"/>
    <property type="match status" value="1"/>
</dbReference>
<reference evidence="7" key="1">
    <citation type="submission" date="2021-01" db="EMBL/GenBank/DDBJ databases">
        <title>Whole genome shotgun sequence of Acrocarpospora phusangensis NBRC 108782.</title>
        <authorList>
            <person name="Komaki H."/>
            <person name="Tamura T."/>
        </authorList>
    </citation>
    <scope>NUCLEOTIDE SEQUENCE</scope>
    <source>
        <strain evidence="7">NBRC 108782</strain>
    </source>
</reference>
<comment type="similarity">
    <text evidence="1">Belongs to the ABC transporter superfamily.</text>
</comment>
<keyword evidence="8" id="KW-1185">Reference proteome</keyword>
<comment type="caution">
    <text evidence="7">The sequence shown here is derived from an EMBL/GenBank/DDBJ whole genome shotgun (WGS) entry which is preliminary data.</text>
</comment>
<organism evidence="7 8">
    <name type="scientific">Acrocarpospora phusangensis</name>
    <dbReference type="NCBI Taxonomy" id="1070424"/>
    <lineage>
        <taxon>Bacteria</taxon>
        <taxon>Bacillati</taxon>
        <taxon>Actinomycetota</taxon>
        <taxon>Actinomycetes</taxon>
        <taxon>Streptosporangiales</taxon>
        <taxon>Streptosporangiaceae</taxon>
        <taxon>Acrocarpospora</taxon>
    </lineage>
</organism>
<dbReference type="PROSITE" id="PS00211">
    <property type="entry name" value="ABC_TRANSPORTER_1"/>
    <property type="match status" value="1"/>
</dbReference>
<accession>A0A919QMT2</accession>
<evidence type="ECO:0000256" key="4">
    <source>
        <dbReference type="ARBA" id="ARBA00022840"/>
    </source>
</evidence>
<evidence type="ECO:0000259" key="6">
    <source>
        <dbReference type="PROSITE" id="PS50893"/>
    </source>
</evidence>
<dbReference type="PANTHER" id="PTHR42734:SF17">
    <property type="entry name" value="METAL TRANSPORT SYSTEM ATP-BINDING PROTEIN TM_0124-RELATED"/>
    <property type="match status" value="1"/>
</dbReference>
<protein>
    <submittedName>
        <fullName evidence="7">ABC transporter</fullName>
    </submittedName>
</protein>
<dbReference type="Gene3D" id="3.40.50.300">
    <property type="entry name" value="P-loop containing nucleotide triphosphate hydrolases"/>
    <property type="match status" value="1"/>
</dbReference>
<dbReference type="SUPFAM" id="SSF52540">
    <property type="entry name" value="P-loop containing nucleoside triphosphate hydrolases"/>
    <property type="match status" value="1"/>
</dbReference>
<evidence type="ECO:0000256" key="2">
    <source>
        <dbReference type="ARBA" id="ARBA00022448"/>
    </source>
</evidence>
<keyword evidence="4" id="KW-0067">ATP-binding</keyword>
<dbReference type="InterPro" id="IPR050153">
    <property type="entry name" value="Metal_Ion_Import_ABC"/>
</dbReference>
<keyword evidence="2" id="KW-0813">Transport</keyword>
<name>A0A919QMT2_9ACTN</name>
<dbReference type="Proteomes" id="UP000640052">
    <property type="component" value="Unassembled WGS sequence"/>
</dbReference>
<gene>
    <name evidence="7" type="ORF">Aph01nite_74500</name>
</gene>
<evidence type="ECO:0000256" key="5">
    <source>
        <dbReference type="SAM" id="MobiDB-lite"/>
    </source>
</evidence>
<dbReference type="GO" id="GO:0005524">
    <property type="term" value="F:ATP binding"/>
    <property type="evidence" value="ECO:0007669"/>
    <property type="project" value="UniProtKB-KW"/>
</dbReference>
<evidence type="ECO:0000256" key="3">
    <source>
        <dbReference type="ARBA" id="ARBA00022741"/>
    </source>
</evidence>
<dbReference type="RefSeq" id="WP_204045758.1">
    <property type="nucleotide sequence ID" value="NZ_BOOA01000110.1"/>
</dbReference>
<dbReference type="InterPro" id="IPR003439">
    <property type="entry name" value="ABC_transporter-like_ATP-bd"/>
</dbReference>
<dbReference type="PROSITE" id="PS50893">
    <property type="entry name" value="ABC_TRANSPORTER_2"/>
    <property type="match status" value="1"/>
</dbReference>
<sequence length="291" mass="30054">MTAPVAHDAPPDGARKAAAVPTAFRMTAGRISLDGREILRGIDLAIEEGEVVAVLGANGSGKSTLIRALLGLIPLSGGSTELYGSAPARFRQWWRIGYVPQRLSVGGGVPATVREVVASGRIARQSRFRPTSAADRHAVSRALAEVGLGDRAGDPVQTLSGGQQQRVLIARALAGEPDAFVMDEPTAGVDAASQRHLAGTLSGLVRAGRTVLLVAHELGPLEPLITRAVVLKEGCVVHDGLPPHAVGAHALPGHDHVHPHAPEAPQAATGGGMSGWSDAAIGSRRTENLDL</sequence>